<gene>
    <name evidence="1" type="ORF">NCTC13063_01691</name>
</gene>
<sequence length="104" mass="12352">MWWNKAINLWSSYLIQFPNNIIINFMQKRSFTSIHFLDAQFKHLIRDILYRRKNALVVKVQNSTGPHNNCYCIIHNYQFSSSSGNFKLVSKRIKSALPNVEYIK</sequence>
<protein>
    <submittedName>
        <fullName evidence="1">Uncharacterized protein</fullName>
    </submittedName>
</protein>
<comment type="caution">
    <text evidence="1">The sequence shown here is derived from an EMBL/GenBank/DDBJ whole genome shotgun (WGS) entry which is preliminary data.</text>
</comment>
<reference evidence="1 2" key="1">
    <citation type="submission" date="2018-06" db="EMBL/GenBank/DDBJ databases">
        <authorList>
            <consortium name="Pathogen Informatics"/>
            <person name="Doyle S."/>
        </authorList>
    </citation>
    <scope>NUCLEOTIDE SEQUENCE [LARGE SCALE GENOMIC DNA]</scope>
    <source>
        <strain evidence="1 2">NCTC13063</strain>
    </source>
</reference>
<evidence type="ECO:0000313" key="1">
    <source>
        <dbReference type="EMBL" id="SUB80408.1"/>
    </source>
</evidence>
<evidence type="ECO:0000313" key="2">
    <source>
        <dbReference type="Proteomes" id="UP000255283"/>
    </source>
</evidence>
<name>A0AAQ1ZJH8_9BACT</name>
<dbReference type="Proteomes" id="UP000255283">
    <property type="component" value="Unassembled WGS sequence"/>
</dbReference>
<accession>A0AAQ1ZJH8</accession>
<proteinExistence type="predicted"/>
<dbReference type="AlphaFoldDB" id="A0AAQ1ZJH8"/>
<dbReference type="EMBL" id="UGTJ01000001">
    <property type="protein sequence ID" value="SUB80408.1"/>
    <property type="molecule type" value="Genomic_DNA"/>
</dbReference>
<organism evidence="1 2">
    <name type="scientific">Segatella buccae</name>
    <dbReference type="NCBI Taxonomy" id="28126"/>
    <lineage>
        <taxon>Bacteria</taxon>
        <taxon>Pseudomonadati</taxon>
        <taxon>Bacteroidota</taxon>
        <taxon>Bacteroidia</taxon>
        <taxon>Bacteroidales</taxon>
        <taxon>Prevotellaceae</taxon>
        <taxon>Segatella</taxon>
    </lineage>
</organism>